<accession>A0A8B6ES15</accession>
<keyword evidence="2" id="KW-1185">Reference proteome</keyword>
<comment type="caution">
    <text evidence="1">The sequence shown here is derived from an EMBL/GenBank/DDBJ whole genome shotgun (WGS) entry which is preliminary data.</text>
</comment>
<protein>
    <recommendedName>
        <fullName evidence="3">TIR domain-containing protein</fullName>
    </recommendedName>
</protein>
<organism evidence="1 2">
    <name type="scientific">Mytilus galloprovincialis</name>
    <name type="common">Mediterranean mussel</name>
    <dbReference type="NCBI Taxonomy" id="29158"/>
    <lineage>
        <taxon>Eukaryota</taxon>
        <taxon>Metazoa</taxon>
        <taxon>Spiralia</taxon>
        <taxon>Lophotrochozoa</taxon>
        <taxon>Mollusca</taxon>
        <taxon>Bivalvia</taxon>
        <taxon>Autobranchia</taxon>
        <taxon>Pteriomorphia</taxon>
        <taxon>Mytilida</taxon>
        <taxon>Mytiloidea</taxon>
        <taxon>Mytilidae</taxon>
        <taxon>Mytilinae</taxon>
        <taxon>Mytilus</taxon>
    </lineage>
</organism>
<dbReference type="Proteomes" id="UP000596742">
    <property type="component" value="Unassembled WGS sequence"/>
</dbReference>
<dbReference type="EMBL" id="UYJE01005475">
    <property type="protein sequence ID" value="VDI37583.1"/>
    <property type="molecule type" value="Genomic_DNA"/>
</dbReference>
<dbReference type="AlphaFoldDB" id="A0A8B6ES15"/>
<gene>
    <name evidence="1" type="ORF">MGAL_10B007653</name>
</gene>
<reference evidence="1" key="1">
    <citation type="submission" date="2018-11" db="EMBL/GenBank/DDBJ databases">
        <authorList>
            <person name="Alioto T."/>
            <person name="Alioto T."/>
        </authorList>
    </citation>
    <scope>NUCLEOTIDE SEQUENCE</scope>
</reference>
<proteinExistence type="predicted"/>
<name>A0A8B6ES15_MYTGA</name>
<dbReference type="Gene3D" id="3.40.50.10140">
    <property type="entry name" value="Toll/interleukin-1 receptor homology (TIR) domain"/>
    <property type="match status" value="1"/>
</dbReference>
<evidence type="ECO:0000313" key="1">
    <source>
        <dbReference type="EMBL" id="VDI37583.1"/>
    </source>
</evidence>
<sequence length="236" mass="27771">MNSTNYLIVDEEIDCIIKKGLQDDNLEHKIKEVEKNRTMLPEWLRHDYFDAMIFYLESDRKVATVFCEQLKSLKLKHPLKPILHDDYHLDHVTRFKLDQLSQICDRSMFIFVLVTKNFVKNRASKNTDNQSTCNSKDSVTSDNFVIDDDFNSVFEAIVSYCDKGNKIIPVITEQGLSLPFGIGSRKAIDFSNQDDQYIEKLNHQFSQSDEERRKKEKQFIEKQYESIKNRFIPNIV</sequence>
<evidence type="ECO:0008006" key="3">
    <source>
        <dbReference type="Google" id="ProtNLM"/>
    </source>
</evidence>
<dbReference type="InterPro" id="IPR035897">
    <property type="entry name" value="Toll_tir_struct_dom_sf"/>
</dbReference>
<evidence type="ECO:0000313" key="2">
    <source>
        <dbReference type="Proteomes" id="UP000596742"/>
    </source>
</evidence>